<feature type="transmembrane region" description="Helical" evidence="5">
    <location>
        <begin position="316"/>
        <end position="336"/>
    </location>
</feature>
<dbReference type="InterPro" id="IPR036734">
    <property type="entry name" value="Neur_chan_lig-bd_sf"/>
</dbReference>
<dbReference type="InterPro" id="IPR036719">
    <property type="entry name" value="Neuro-gated_channel_TM_sf"/>
</dbReference>
<sequence length="497" mass="56407">MKTGDTKIGTPQQSPQFAWLVTSIGYVPVPVIEVLASLWPIIPGFTVETETKLRLDLLSNYAAEVRPNHRMDVRMSFQLTAISGVDLKDQVFSVAGWWSMYWSDPRLSWHRKYYDDIPVVQFYRDKIWTPTVVVDNSVNDLSAINADNIPLRVNESGLVTWNPPGLISVSCEMDKTHFPFDTQICAIEATSFGYTIQELDLYDHDDGINLRYFKGHGEWTLLSTWHERNTYIEGANEYSRVYFYFKVKRKPLSYGLNHILPVLATAFLTVFVFALPPDSGERISYTLTVLLSFMVMLTLIADDLPTTASHTSLLELYIAVVFIMESLAVVLSIYVVSIHHRQDGRPTSGLALRLTTWYGRISRARGFKVCCSLRVDPKDDSSDSNILYGVQNRDKLFSVSNSCKFNNDTTNVDYSDVRTTRDSHPYRKSSLNWRHALPVPTLHLPVDVQHQDQESSLEDEVTWQTVATVLDCLLLRIFTVFLAVSSAVFITLLTTGG</sequence>
<dbReference type="InterPro" id="IPR006202">
    <property type="entry name" value="Neur_chan_lig-bd"/>
</dbReference>
<dbReference type="CDD" id="cd19051">
    <property type="entry name" value="LGIC_TM_cation"/>
    <property type="match status" value="1"/>
</dbReference>
<organism evidence="8 9">
    <name type="scientific">Elysia chlorotica</name>
    <name type="common">Eastern emerald elysia</name>
    <name type="synonym">Sea slug</name>
    <dbReference type="NCBI Taxonomy" id="188477"/>
    <lineage>
        <taxon>Eukaryota</taxon>
        <taxon>Metazoa</taxon>
        <taxon>Spiralia</taxon>
        <taxon>Lophotrochozoa</taxon>
        <taxon>Mollusca</taxon>
        <taxon>Gastropoda</taxon>
        <taxon>Heterobranchia</taxon>
        <taxon>Euthyneura</taxon>
        <taxon>Panpulmonata</taxon>
        <taxon>Sacoglossa</taxon>
        <taxon>Placobranchoidea</taxon>
        <taxon>Plakobranchidae</taxon>
        <taxon>Elysia</taxon>
    </lineage>
</organism>
<evidence type="ECO:0000256" key="2">
    <source>
        <dbReference type="ARBA" id="ARBA00022692"/>
    </source>
</evidence>
<keyword evidence="3 5" id="KW-1133">Transmembrane helix</keyword>
<dbReference type="Gene3D" id="2.70.170.10">
    <property type="entry name" value="Neurotransmitter-gated ion-channel ligand-binding domain"/>
    <property type="match status" value="1"/>
</dbReference>
<keyword evidence="2 5" id="KW-0812">Transmembrane</keyword>
<comment type="subcellular location">
    <subcellularLocation>
        <location evidence="1">Membrane</location>
        <topology evidence="1">Multi-pass membrane protein</topology>
    </subcellularLocation>
</comment>
<feature type="transmembrane region" description="Helical" evidence="5">
    <location>
        <begin position="258"/>
        <end position="276"/>
    </location>
</feature>
<evidence type="ECO:0000259" key="6">
    <source>
        <dbReference type="Pfam" id="PF02931"/>
    </source>
</evidence>
<dbReference type="PRINTS" id="PR00252">
    <property type="entry name" value="NRIONCHANNEL"/>
</dbReference>
<evidence type="ECO:0000259" key="7">
    <source>
        <dbReference type="Pfam" id="PF02932"/>
    </source>
</evidence>
<dbReference type="GO" id="GO:0005230">
    <property type="term" value="F:extracellular ligand-gated monoatomic ion channel activity"/>
    <property type="evidence" value="ECO:0007669"/>
    <property type="project" value="InterPro"/>
</dbReference>
<feature type="domain" description="Neurotransmitter-gated ion-channel ligand-binding" evidence="6">
    <location>
        <begin position="51"/>
        <end position="251"/>
    </location>
</feature>
<keyword evidence="4 5" id="KW-0472">Membrane</keyword>
<evidence type="ECO:0000256" key="4">
    <source>
        <dbReference type="ARBA" id="ARBA00023136"/>
    </source>
</evidence>
<feature type="transmembrane region" description="Helical" evidence="5">
    <location>
        <begin position="283"/>
        <end position="301"/>
    </location>
</feature>
<dbReference type="InterPro" id="IPR038050">
    <property type="entry name" value="Neuro_actylchol_rec"/>
</dbReference>
<keyword evidence="9" id="KW-1185">Reference proteome</keyword>
<gene>
    <name evidence="8" type="ORF">EGW08_009903</name>
</gene>
<dbReference type="InterPro" id="IPR006029">
    <property type="entry name" value="Neurotrans-gated_channel_TM"/>
</dbReference>
<feature type="transmembrane region" description="Helical" evidence="5">
    <location>
        <begin position="473"/>
        <end position="493"/>
    </location>
</feature>
<feature type="domain" description="Neurotransmitter-gated ion-channel transmembrane" evidence="7">
    <location>
        <begin position="259"/>
        <end position="487"/>
    </location>
</feature>
<evidence type="ECO:0000256" key="1">
    <source>
        <dbReference type="ARBA" id="ARBA00004141"/>
    </source>
</evidence>
<name>A0A433TL91_ELYCH</name>
<evidence type="ECO:0000256" key="5">
    <source>
        <dbReference type="SAM" id="Phobius"/>
    </source>
</evidence>
<dbReference type="Proteomes" id="UP000271974">
    <property type="component" value="Unassembled WGS sequence"/>
</dbReference>
<dbReference type="PANTHER" id="PTHR18945">
    <property type="entry name" value="NEUROTRANSMITTER GATED ION CHANNEL"/>
    <property type="match status" value="1"/>
</dbReference>
<protein>
    <recommendedName>
        <fullName evidence="10">Neurotransmitter-gated ion-channel ligand-binding domain-containing protein</fullName>
    </recommendedName>
</protein>
<dbReference type="AlphaFoldDB" id="A0A433TL91"/>
<accession>A0A433TL91</accession>
<dbReference type="Gene3D" id="1.20.58.390">
    <property type="entry name" value="Neurotransmitter-gated ion-channel transmembrane domain"/>
    <property type="match status" value="1"/>
</dbReference>
<dbReference type="CDD" id="cd18989">
    <property type="entry name" value="LGIC_ECD_cation"/>
    <property type="match status" value="1"/>
</dbReference>
<comment type="caution">
    <text evidence="8">The sequence shown here is derived from an EMBL/GenBank/DDBJ whole genome shotgun (WGS) entry which is preliminary data.</text>
</comment>
<dbReference type="SUPFAM" id="SSF63712">
    <property type="entry name" value="Nicotinic receptor ligand binding domain-like"/>
    <property type="match status" value="1"/>
</dbReference>
<dbReference type="EMBL" id="RQTK01000290">
    <property type="protein sequence ID" value="RUS82350.1"/>
    <property type="molecule type" value="Genomic_DNA"/>
</dbReference>
<dbReference type="Pfam" id="PF02932">
    <property type="entry name" value="Neur_chan_memb"/>
    <property type="match status" value="1"/>
</dbReference>
<evidence type="ECO:0000313" key="8">
    <source>
        <dbReference type="EMBL" id="RUS82350.1"/>
    </source>
</evidence>
<dbReference type="STRING" id="188477.A0A433TL91"/>
<dbReference type="GO" id="GO:0016020">
    <property type="term" value="C:membrane"/>
    <property type="evidence" value="ECO:0007669"/>
    <property type="project" value="UniProtKB-SubCell"/>
</dbReference>
<dbReference type="Pfam" id="PF02931">
    <property type="entry name" value="Neur_chan_LBD"/>
    <property type="match status" value="1"/>
</dbReference>
<dbReference type="SUPFAM" id="SSF90112">
    <property type="entry name" value="Neurotransmitter-gated ion-channel transmembrane pore"/>
    <property type="match status" value="1"/>
</dbReference>
<proteinExistence type="predicted"/>
<dbReference type="OrthoDB" id="6074759at2759"/>
<reference evidence="8 9" key="1">
    <citation type="submission" date="2019-01" db="EMBL/GenBank/DDBJ databases">
        <title>A draft genome assembly of the solar-powered sea slug Elysia chlorotica.</title>
        <authorList>
            <person name="Cai H."/>
            <person name="Li Q."/>
            <person name="Fang X."/>
            <person name="Li J."/>
            <person name="Curtis N.E."/>
            <person name="Altenburger A."/>
            <person name="Shibata T."/>
            <person name="Feng M."/>
            <person name="Maeda T."/>
            <person name="Schwartz J.A."/>
            <person name="Shigenobu S."/>
            <person name="Lundholm N."/>
            <person name="Nishiyama T."/>
            <person name="Yang H."/>
            <person name="Hasebe M."/>
            <person name="Li S."/>
            <person name="Pierce S.K."/>
            <person name="Wang J."/>
        </authorList>
    </citation>
    <scope>NUCLEOTIDE SEQUENCE [LARGE SCALE GENOMIC DNA]</scope>
    <source>
        <strain evidence="8">EC2010</strain>
        <tissue evidence="8">Whole organism of an adult</tissue>
    </source>
</reference>
<evidence type="ECO:0000313" key="9">
    <source>
        <dbReference type="Proteomes" id="UP000271974"/>
    </source>
</evidence>
<dbReference type="FunFam" id="2.70.170.10:FF:000028">
    <property type="entry name" value="AcetylCholine Receptor"/>
    <property type="match status" value="1"/>
</dbReference>
<evidence type="ECO:0000256" key="3">
    <source>
        <dbReference type="ARBA" id="ARBA00022989"/>
    </source>
</evidence>
<dbReference type="GO" id="GO:0004888">
    <property type="term" value="F:transmembrane signaling receptor activity"/>
    <property type="evidence" value="ECO:0007669"/>
    <property type="project" value="InterPro"/>
</dbReference>
<evidence type="ECO:0008006" key="10">
    <source>
        <dbReference type="Google" id="ProtNLM"/>
    </source>
</evidence>
<dbReference type="InterPro" id="IPR006201">
    <property type="entry name" value="Neur_channel"/>
</dbReference>